<dbReference type="Pfam" id="PF08242">
    <property type="entry name" value="Methyltransf_12"/>
    <property type="match status" value="1"/>
</dbReference>
<name>A0A5C3ETX6_9BASI</name>
<feature type="domain" description="Carrier" evidence="7">
    <location>
        <begin position="638"/>
        <end position="712"/>
    </location>
</feature>
<feature type="region of interest" description="Disordered" evidence="6">
    <location>
        <begin position="1264"/>
        <end position="1304"/>
    </location>
</feature>
<dbReference type="GO" id="GO:0004315">
    <property type="term" value="F:3-oxoacyl-[acyl-carrier-protein] synthase activity"/>
    <property type="evidence" value="ECO:0007669"/>
    <property type="project" value="InterPro"/>
</dbReference>
<dbReference type="CDD" id="cd02440">
    <property type="entry name" value="AdoMet_MTases"/>
    <property type="match status" value="1"/>
</dbReference>
<evidence type="ECO:0000256" key="6">
    <source>
        <dbReference type="SAM" id="MobiDB-lite"/>
    </source>
</evidence>
<dbReference type="OrthoDB" id="5334845at2759"/>
<dbReference type="PANTHER" id="PTHR43775">
    <property type="entry name" value="FATTY ACID SYNTHASE"/>
    <property type="match status" value="1"/>
</dbReference>
<dbReference type="Gene3D" id="3.40.50.720">
    <property type="entry name" value="NAD(P)-binding Rossmann-like Domain"/>
    <property type="match status" value="1"/>
</dbReference>
<dbReference type="GO" id="GO:0004312">
    <property type="term" value="F:fatty acid synthase activity"/>
    <property type="evidence" value="ECO:0007669"/>
    <property type="project" value="TreeGrafter"/>
</dbReference>
<dbReference type="PROSITE" id="PS52004">
    <property type="entry name" value="KS3_2"/>
    <property type="match status" value="1"/>
</dbReference>
<dbReference type="Gene3D" id="3.30.70.3290">
    <property type="match status" value="1"/>
</dbReference>
<dbReference type="SUPFAM" id="SSF52151">
    <property type="entry name" value="FabD/lysophospholipase-like"/>
    <property type="match status" value="1"/>
</dbReference>
<dbReference type="InterPro" id="IPR036291">
    <property type="entry name" value="NAD(P)-bd_dom_sf"/>
</dbReference>
<dbReference type="SUPFAM" id="SSF47336">
    <property type="entry name" value="ACP-like"/>
    <property type="match status" value="3"/>
</dbReference>
<dbReference type="Pfam" id="PF07993">
    <property type="entry name" value="NAD_binding_4"/>
    <property type="match status" value="1"/>
</dbReference>
<protein>
    <recommendedName>
        <fullName evidence="11">Polyketide synthase</fullName>
    </recommendedName>
</protein>
<dbReference type="Pfam" id="PF00501">
    <property type="entry name" value="AMP-binding"/>
    <property type="match status" value="1"/>
</dbReference>
<dbReference type="InterPro" id="IPR018201">
    <property type="entry name" value="Ketoacyl_synth_AS"/>
</dbReference>
<keyword evidence="5" id="KW-0511">Multifunctional enzyme</keyword>
<dbReference type="SUPFAM" id="SSF56801">
    <property type="entry name" value="Acetyl-CoA synthetase-like"/>
    <property type="match status" value="1"/>
</dbReference>
<dbReference type="InterPro" id="IPR001227">
    <property type="entry name" value="Ac_transferase_dom_sf"/>
</dbReference>
<dbReference type="Pfam" id="PF00698">
    <property type="entry name" value="Acyl_transf_1"/>
    <property type="match status" value="1"/>
</dbReference>
<dbReference type="PROSITE" id="PS50075">
    <property type="entry name" value="CARRIER"/>
    <property type="match status" value="3"/>
</dbReference>
<evidence type="ECO:0000256" key="4">
    <source>
        <dbReference type="ARBA" id="ARBA00023026"/>
    </source>
</evidence>
<dbReference type="Pfam" id="PF02801">
    <property type="entry name" value="Ketoacyl-synt_C"/>
    <property type="match status" value="1"/>
</dbReference>
<feature type="domain" description="Carrier" evidence="7">
    <location>
        <begin position="2412"/>
        <end position="2488"/>
    </location>
</feature>
<dbReference type="SUPFAM" id="SSF51735">
    <property type="entry name" value="NAD(P)-binding Rossmann-fold domains"/>
    <property type="match status" value="1"/>
</dbReference>
<evidence type="ECO:0000256" key="5">
    <source>
        <dbReference type="ARBA" id="ARBA00023268"/>
    </source>
</evidence>
<proteinExistence type="predicted"/>
<dbReference type="InterPro" id="IPR006162">
    <property type="entry name" value="Ppantetheine_attach_site"/>
</dbReference>
<dbReference type="SMART" id="SM01294">
    <property type="entry name" value="PKS_PP_betabranch"/>
    <property type="match status" value="1"/>
</dbReference>
<accession>A0A5C3ETX6</accession>
<dbReference type="InterPro" id="IPR013120">
    <property type="entry name" value="FAR_NAD-bd"/>
</dbReference>
<dbReference type="InterPro" id="IPR000873">
    <property type="entry name" value="AMP-dep_synth/lig_dom"/>
</dbReference>
<dbReference type="Gene3D" id="3.40.50.150">
    <property type="entry name" value="Vaccinia Virus protein VP39"/>
    <property type="match status" value="1"/>
</dbReference>
<organism evidence="9 10">
    <name type="scientific">Pseudozyma flocculosa</name>
    <dbReference type="NCBI Taxonomy" id="84751"/>
    <lineage>
        <taxon>Eukaryota</taxon>
        <taxon>Fungi</taxon>
        <taxon>Dikarya</taxon>
        <taxon>Basidiomycota</taxon>
        <taxon>Ustilaginomycotina</taxon>
        <taxon>Ustilaginomycetes</taxon>
        <taxon>Ustilaginales</taxon>
        <taxon>Ustilaginaceae</taxon>
        <taxon>Pseudozyma</taxon>
    </lineage>
</organism>
<gene>
    <name evidence="9" type="ORF">PSFLO_00781</name>
</gene>
<keyword evidence="1" id="KW-0596">Phosphopantetheine</keyword>
<keyword evidence="3" id="KW-0808">Transferase</keyword>
<dbReference type="SUPFAM" id="SSF53901">
    <property type="entry name" value="Thiolase-like"/>
    <property type="match status" value="1"/>
</dbReference>
<dbReference type="PROSITE" id="PS00012">
    <property type="entry name" value="PHOSPHOPANTETHEINE"/>
    <property type="match status" value="2"/>
</dbReference>
<dbReference type="Proteomes" id="UP000323386">
    <property type="component" value="Unassembled WGS sequence"/>
</dbReference>
<keyword evidence="2" id="KW-0597">Phosphoprotein</keyword>
<dbReference type="SUPFAM" id="SSF55048">
    <property type="entry name" value="Probable ACP-binding domain of malonyl-CoA ACP transacylase"/>
    <property type="match status" value="1"/>
</dbReference>
<dbReference type="InterPro" id="IPR050091">
    <property type="entry name" value="PKS_NRPS_Biosynth_Enz"/>
</dbReference>
<dbReference type="Pfam" id="PF00550">
    <property type="entry name" value="PP-binding"/>
    <property type="match status" value="3"/>
</dbReference>
<evidence type="ECO:0000256" key="1">
    <source>
        <dbReference type="ARBA" id="ARBA00022450"/>
    </source>
</evidence>
<keyword evidence="10" id="KW-1185">Reference proteome</keyword>
<evidence type="ECO:0000313" key="9">
    <source>
        <dbReference type="EMBL" id="SPO35310.1"/>
    </source>
</evidence>
<evidence type="ECO:0008006" key="11">
    <source>
        <dbReference type="Google" id="ProtNLM"/>
    </source>
</evidence>
<feature type="domain" description="Ketosynthase family 3 (KS3)" evidence="8">
    <location>
        <begin position="750"/>
        <end position="1175"/>
    </location>
</feature>
<dbReference type="InterPro" id="IPR036736">
    <property type="entry name" value="ACP-like_sf"/>
</dbReference>
<dbReference type="InterPro" id="IPR016039">
    <property type="entry name" value="Thiolase-like"/>
</dbReference>
<dbReference type="SMART" id="SM00823">
    <property type="entry name" value="PKS_PP"/>
    <property type="match status" value="3"/>
</dbReference>
<dbReference type="Gene3D" id="3.40.366.10">
    <property type="entry name" value="Malonyl-Coenzyme A Acyl Carrier Protein, domain 2"/>
    <property type="match status" value="1"/>
</dbReference>
<sequence>MTQATAASTAPTNAVKLLLRAARNQSLRTFPRPTAAHAHSSHYGQASSAAAAAFLLDTTHDATLSYQDTLVLVARIADRLRSLDPGHTKTPTVHGRPTSRPTLALVSPYNQPSQILCLFAAWLAGWRVAVLPVSISTPPALLEAMLKLAQPSLVLASQTAQCYDRAAAALASELQGSQHRPQLLTFADFFQPLLPASNATPNRDPLLGELAGATTSSTRSLSLPDAGLDLSHLDDDPDSPALVLFTSSAISRETVKAVELTHRFLYLQAEGSLGLVSFDRVPRVLGCSSLNHAMGIYIELFAFVLGTGGTYLLPCHPDLLGQRRGLLGEECAHVLRQPASRATAAAATPGLVKAWMGEADLLPHLRRLDILPVAGADIDVGLFHQARAESVPIAPCYGMTEIGVAAYGRPATSDRLSGSAFRSMQLTHVLSTPGRPDAGDFASSGFVGHVGQLVIDASSYIFSGYYLLDGRGDISFKPHTGAYGTGDLVEFSDSDADPCCPSFTFVSRIDDTIQLESGDKVLAGLFEQALDSCEGIARSFVCGDQEATARQSRALVAYVELDVEGAALPRSVQQRCIARAVAKVNATVSAPARISPHRVKVVDHLPITSKNATFRKKIKAELRARERDAPSDVDAVSRLVVAEARTLVQDQLGLGPEDVDDALDLSGLGLDSSRAVAFFGRIKARYDVKLEASLLFTTETFGELCESIRVSIAASRKSHVAARVDAGDAAGNGEIDVAPIAPSPIAQPASERIAVVGAGLRLPGNVNSVDEFWTALHANAGTGGEPIFSRLSDERRSYLGSEGERMPRYPCGWIGKRGMEDFDPAFFGMSDDEALHAKPQQRLLLEVAYETLQDAMIAPQSLRGARVGVFIGCSNADGYDEVIRHAGVDQHNKHAGASLNQSVLCGRLSHHFDWTGPSITIQTACSSGLNSIDLAVAALQNGECDYALVGGVTTHIGAITLGFLESAGMSSPTGTSTPFGKSSDGYVPSEGCALLLLSRLGDAAVSSDRIYGCIDAATSAHQGRTATMATTNARAQRRMYEAVMAKAGISAADVALFEAHGTSTPLGDSIEASAIIETFKGRPRGRPLVVGSSKAVFGHTEECAGIVSTLKALLCLRRGEAPPHHAGPIRQQSRWDQVPALMRCDQTNPLPTGNHKAVVSGIGFAGTLGAIVVSRAPSELNDAEQAIIEAADRAHLLQFSAPSHHLLFEQMREAARLLSQGECKLADLEVILARGQDQHAHGQAIVARSRDEAVRQIEDSLAKTQSDCFPTPGSSKAQQQQQQDRPYAVQFSGQGKLEPGSGQDWYHTSTSFRQAFDRAAERILAKSGLDIKEIVDAAPLASNKELLQRPSVAQPYLFALQYAMEAWLRSHLGRPPVAAIGHSIGEIAAAATTGRLSLDDAVDLVCLRGSLCDKAPAGAMVAVKCTRKQADEVLATLDPALNVGLAAHNGPDSLTFSGSEAGVSAFEHEVIRRGYKCTRLLVSAAYHNRKSLEGVAGPLLDWAPSKTSGGQAPAGPTPAFVSTEAAFDEAQAGALDGPHWHRHLLEPVMYDGALERLHTQHRPALVIEVGPSAQLTGLASRKLANIRCLALARRPTDFEPVLLALQFLFHAGLRISRPDLDSRRREAPSAPPSLLCLFERKRCWPDLPSSKVDEGHRPASADQLGLGIKMQPAESVLPAKARSVSAVGEDASEQQGAGAALASRPSALALVWTQLSRTDDGVMLQAQIPKEAIASILRSADGLEGALLSACKSVDAQLNELVSIEHVLRSSAGVGKLQEASAVHCLAFCPLLSANSPSTLARLSLIATDSKLAQTPIATVEASIRAATTLSTWPAPTYTRTRFVTGGPLPTCLKYLVECSPTEWEGVVEGQGPSCLSPSDILDIARVADPSFDLPLSVAASSLAKLSSVALDAPHRLYITRGDSSLMVALAPWDRASQCVFSAEIEVAGSDAADERSTLFQVVKQSEVLPVTSDAQDAASSMPAPSSVLARAATRAGSEAADGNPLYLPPHKSRLHHGILKALDSVAAVHCRNSLRDFDAETVQPAQRSYYDWAKDVAARSLEPSTYELTAQERDEYACFFEAIHRVGKRQTSIYRDSKAAVQALFCPDILTDVYRKTAAAENIGKSIPQVLRRIGSLAKQSGRDRCRILEIGAGTGQLSRLVAAATKDVERELGVTFELVLTDVALSMARKARQAAIDVGFDPERIVISTVNIVTGELGAAIAPDAAHFDAVVSADVLHIATDLDMILGVFRSLLRPNGCLYAWELDAQLLESQGPGAIFIEHLFGAFPDWWPQTRKHAVLTEKQWVALLGQSFQTVHTHHPALEGAGSILLFAEKVLKGEPALGGSPASAQGLVEVYTPATGSSRGSSVDANENGRYSSSVGTTVQSASSQPSGDAKHFTSIEVATAPAVSLASVVATVRSACVQALDLSQAPAPDHDLFEAGLDSLSSAQILGRLSDAFGVELPLDLFYTASTISVAAREVLSIIEAAGPASVPEAVEGVSAHALLATTESTSGQVSLDAIAAVIRSACEQALQLDQSLAGDRDLFDLGLDSLTSAQAISRIEKAFDVEVPVDLFYTASTVDAAAAQVLELCHAESQGAEAAKATYPGLEAAPRETTIERPPADEEQLRLEDECRQLLADLKGRARQLNFEARQAAPATTKRTVLLTGVTGTVGSNLAVSLVRRGHSVICLSRRGKSTSAYDRLYSLADDILAPADVGTLRIALERGQLEILETDDMCAPGLGLRDGIAYTSLLSRVDAVVHSAWRIAYSPRLSGYSRHLDGLLRLLELCAASKRIIEFHFVSSVAAARIASWDPTELQAGALPESIVALEPGLRLTDNEAYGASKLVSEALLAETVASLPNAPRLAIHRLSQISGDSRTGWWKPNSEVAPCILSSVSSLDGAFLAPQADADWIPSDVCGAAMADIVGAATDGGPKRRVEVYHLANPHRLRVDEWAGMWTRIISHGRIDSARFLRPTAYRRAIETAHASSSAKRGQDENPALRMLAYMKALERLDERRTALGVDLPREPLDTSRAQSVSPALRACPRINETLLRRYADSFRRQWTV</sequence>
<dbReference type="InterPro" id="IPR016035">
    <property type="entry name" value="Acyl_Trfase/lysoPLipase"/>
</dbReference>
<feature type="domain" description="Carrier" evidence="7">
    <location>
        <begin position="2519"/>
        <end position="2595"/>
    </location>
</feature>
<dbReference type="Gene3D" id="3.40.50.12780">
    <property type="entry name" value="N-terminal domain of ligase-like"/>
    <property type="match status" value="1"/>
</dbReference>
<dbReference type="InterPro" id="IPR014030">
    <property type="entry name" value="Ketoacyl_synth_N"/>
</dbReference>
<dbReference type="Pfam" id="PF00109">
    <property type="entry name" value="ketoacyl-synt"/>
    <property type="match status" value="1"/>
</dbReference>
<dbReference type="InterPro" id="IPR014031">
    <property type="entry name" value="Ketoacyl_synth_C"/>
</dbReference>
<dbReference type="InterPro" id="IPR009081">
    <property type="entry name" value="PP-bd_ACP"/>
</dbReference>
<dbReference type="GO" id="GO:0031177">
    <property type="term" value="F:phosphopantetheine binding"/>
    <property type="evidence" value="ECO:0007669"/>
    <property type="project" value="InterPro"/>
</dbReference>
<dbReference type="InterPro" id="IPR042099">
    <property type="entry name" value="ANL_N_sf"/>
</dbReference>
<dbReference type="PROSITE" id="PS00606">
    <property type="entry name" value="KS3_1"/>
    <property type="match status" value="1"/>
</dbReference>
<dbReference type="SUPFAM" id="SSF53335">
    <property type="entry name" value="S-adenosyl-L-methionine-dependent methyltransferases"/>
    <property type="match status" value="1"/>
</dbReference>
<feature type="compositionally biased region" description="Polar residues" evidence="6">
    <location>
        <begin position="1264"/>
        <end position="1277"/>
    </location>
</feature>
<dbReference type="Pfam" id="PF23562">
    <property type="entry name" value="AMP-binding_C_3"/>
    <property type="match status" value="1"/>
</dbReference>
<dbReference type="SMART" id="SM00827">
    <property type="entry name" value="PKS_AT"/>
    <property type="match status" value="1"/>
</dbReference>
<dbReference type="CDD" id="cd00833">
    <property type="entry name" value="PKS"/>
    <property type="match status" value="1"/>
</dbReference>
<dbReference type="PANTHER" id="PTHR43775:SF37">
    <property type="entry name" value="SI:DKEY-61P9.11"/>
    <property type="match status" value="1"/>
</dbReference>
<dbReference type="Gene3D" id="3.40.47.10">
    <property type="match status" value="1"/>
</dbReference>
<dbReference type="InterPro" id="IPR020806">
    <property type="entry name" value="PKS_PP-bd"/>
</dbReference>
<dbReference type="InterPro" id="IPR014043">
    <property type="entry name" value="Acyl_transferase_dom"/>
</dbReference>
<dbReference type="InterPro" id="IPR020841">
    <property type="entry name" value="PKS_Beta-ketoAc_synthase_dom"/>
</dbReference>
<dbReference type="GO" id="GO:0006633">
    <property type="term" value="P:fatty acid biosynthetic process"/>
    <property type="evidence" value="ECO:0007669"/>
    <property type="project" value="InterPro"/>
</dbReference>
<evidence type="ECO:0000259" key="7">
    <source>
        <dbReference type="PROSITE" id="PS50075"/>
    </source>
</evidence>
<dbReference type="Gene3D" id="1.10.1200.10">
    <property type="entry name" value="ACP-like"/>
    <property type="match status" value="3"/>
</dbReference>
<evidence type="ECO:0000256" key="3">
    <source>
        <dbReference type="ARBA" id="ARBA00022679"/>
    </source>
</evidence>
<dbReference type="InterPro" id="IPR029063">
    <property type="entry name" value="SAM-dependent_MTases_sf"/>
</dbReference>
<reference evidence="9 10" key="1">
    <citation type="submission" date="2018-03" db="EMBL/GenBank/DDBJ databases">
        <authorList>
            <person name="Guldener U."/>
        </authorList>
    </citation>
    <scope>NUCLEOTIDE SEQUENCE [LARGE SCALE GENOMIC DNA]</scope>
    <source>
        <strain evidence="9 10">DAOM196992</strain>
    </source>
</reference>
<dbReference type="InterPro" id="IPR016036">
    <property type="entry name" value="Malonyl_transacylase_ACP-bd"/>
</dbReference>
<feature type="region of interest" description="Disordered" evidence="6">
    <location>
        <begin position="2365"/>
        <end position="2394"/>
    </location>
</feature>
<evidence type="ECO:0000313" key="10">
    <source>
        <dbReference type="Proteomes" id="UP000323386"/>
    </source>
</evidence>
<evidence type="ECO:0000256" key="2">
    <source>
        <dbReference type="ARBA" id="ARBA00022553"/>
    </source>
</evidence>
<dbReference type="EMBL" id="OOIP01000001">
    <property type="protein sequence ID" value="SPO35310.1"/>
    <property type="molecule type" value="Genomic_DNA"/>
</dbReference>
<dbReference type="SMART" id="SM00825">
    <property type="entry name" value="PKS_KS"/>
    <property type="match status" value="1"/>
</dbReference>
<dbReference type="InterPro" id="IPR013217">
    <property type="entry name" value="Methyltransf_12"/>
</dbReference>
<evidence type="ECO:0000259" key="8">
    <source>
        <dbReference type="PROSITE" id="PS52004"/>
    </source>
</evidence>
<keyword evidence="4" id="KW-0843">Virulence</keyword>